<organism evidence="2 3">
    <name type="scientific">Stentor coeruleus</name>
    <dbReference type="NCBI Taxonomy" id="5963"/>
    <lineage>
        <taxon>Eukaryota</taxon>
        <taxon>Sar</taxon>
        <taxon>Alveolata</taxon>
        <taxon>Ciliophora</taxon>
        <taxon>Postciliodesmatophora</taxon>
        <taxon>Heterotrichea</taxon>
        <taxon>Heterotrichida</taxon>
        <taxon>Stentoridae</taxon>
        <taxon>Stentor</taxon>
    </lineage>
</organism>
<feature type="transmembrane region" description="Helical" evidence="1">
    <location>
        <begin position="41"/>
        <end position="60"/>
    </location>
</feature>
<evidence type="ECO:0000313" key="2">
    <source>
        <dbReference type="EMBL" id="OMJ70776.1"/>
    </source>
</evidence>
<keyword evidence="3" id="KW-1185">Reference proteome</keyword>
<keyword evidence="1" id="KW-0472">Membrane</keyword>
<dbReference type="EMBL" id="MPUH01001055">
    <property type="protein sequence ID" value="OMJ70776.1"/>
    <property type="molecule type" value="Genomic_DNA"/>
</dbReference>
<evidence type="ECO:0000256" key="1">
    <source>
        <dbReference type="SAM" id="Phobius"/>
    </source>
</evidence>
<evidence type="ECO:0000313" key="3">
    <source>
        <dbReference type="Proteomes" id="UP000187209"/>
    </source>
</evidence>
<name>A0A1R2B204_9CILI</name>
<accession>A0A1R2B204</accession>
<comment type="caution">
    <text evidence="2">The sequence shown here is derived from an EMBL/GenBank/DDBJ whole genome shotgun (WGS) entry which is preliminary data.</text>
</comment>
<dbReference type="InterPro" id="IPR006461">
    <property type="entry name" value="PLAC_motif_containing"/>
</dbReference>
<reference evidence="2 3" key="1">
    <citation type="submission" date="2016-11" db="EMBL/GenBank/DDBJ databases">
        <title>The macronuclear genome of Stentor coeruleus: a giant cell with tiny introns.</title>
        <authorList>
            <person name="Slabodnick M."/>
            <person name="Ruby J.G."/>
            <person name="Reiff S.B."/>
            <person name="Swart E.C."/>
            <person name="Gosai S."/>
            <person name="Prabakaran S."/>
            <person name="Witkowska E."/>
            <person name="Larue G.E."/>
            <person name="Fisher S."/>
            <person name="Freeman R.M."/>
            <person name="Gunawardena J."/>
            <person name="Chu W."/>
            <person name="Stover N.A."/>
            <person name="Gregory B.D."/>
            <person name="Nowacki M."/>
            <person name="Derisi J."/>
            <person name="Roy S.W."/>
            <person name="Marshall W.F."/>
            <person name="Sood P."/>
        </authorList>
    </citation>
    <scope>NUCLEOTIDE SEQUENCE [LARGE SCALE GENOMIC DNA]</scope>
    <source>
        <strain evidence="2">WM001</strain>
    </source>
</reference>
<sequence length="103" mass="11362">MVDFDENLFGCLSSLSICSIALIPGGCCILQAIAVDRALEKGIIGACIFSCMLLCIGSSLNRARIRDRYNIEGSHLKDCLIWICCTPCAATQEYREVRRREGN</sequence>
<keyword evidence="1" id="KW-0812">Transmembrane</keyword>
<dbReference type="PANTHER" id="PTHR15907">
    <property type="entry name" value="DUF614 FAMILY PROTEIN-RELATED"/>
    <property type="match status" value="1"/>
</dbReference>
<protein>
    <submittedName>
        <fullName evidence="2">Uncharacterized protein</fullName>
    </submittedName>
</protein>
<dbReference type="OrthoDB" id="1045822at2759"/>
<dbReference type="AlphaFoldDB" id="A0A1R2B204"/>
<dbReference type="NCBIfam" id="TIGR01571">
    <property type="entry name" value="A_thal_Cys_rich"/>
    <property type="match status" value="1"/>
</dbReference>
<gene>
    <name evidence="2" type="ORF">SteCoe_31171</name>
</gene>
<dbReference type="Proteomes" id="UP000187209">
    <property type="component" value="Unassembled WGS sequence"/>
</dbReference>
<feature type="transmembrane region" description="Helical" evidence="1">
    <location>
        <begin position="12"/>
        <end position="35"/>
    </location>
</feature>
<keyword evidence="1" id="KW-1133">Transmembrane helix</keyword>
<proteinExistence type="predicted"/>
<dbReference type="Pfam" id="PF04749">
    <property type="entry name" value="PLAC8"/>
    <property type="match status" value="1"/>
</dbReference>